<feature type="coiled-coil region" evidence="1">
    <location>
        <begin position="19"/>
        <end position="74"/>
    </location>
</feature>
<evidence type="ECO:0000313" key="2">
    <source>
        <dbReference type="EMBL" id="RAL64606.1"/>
    </source>
</evidence>
<organism evidence="2 3">
    <name type="scientific">Monilinia fructigena</name>
    <dbReference type="NCBI Taxonomy" id="38457"/>
    <lineage>
        <taxon>Eukaryota</taxon>
        <taxon>Fungi</taxon>
        <taxon>Dikarya</taxon>
        <taxon>Ascomycota</taxon>
        <taxon>Pezizomycotina</taxon>
        <taxon>Leotiomycetes</taxon>
        <taxon>Helotiales</taxon>
        <taxon>Sclerotiniaceae</taxon>
        <taxon>Monilinia</taxon>
    </lineage>
</organism>
<reference evidence="2 3" key="1">
    <citation type="submission" date="2018-06" db="EMBL/GenBank/DDBJ databases">
        <title>Genome Sequence of the Brown Rot Fungal Pathogen Monilinia fructigena.</title>
        <authorList>
            <person name="Landi L."/>
            <person name="De Miccolis Angelini R.M."/>
            <person name="Pollastro S."/>
            <person name="Abate D."/>
            <person name="Faretra F."/>
            <person name="Romanazzi G."/>
        </authorList>
    </citation>
    <scope>NUCLEOTIDE SEQUENCE [LARGE SCALE GENOMIC DNA]</scope>
    <source>
        <strain evidence="2 3">Mfrg269</strain>
    </source>
</reference>
<keyword evidence="1" id="KW-0175">Coiled coil</keyword>
<evidence type="ECO:0000313" key="3">
    <source>
        <dbReference type="Proteomes" id="UP000249056"/>
    </source>
</evidence>
<dbReference type="EMBL" id="QKRW01000013">
    <property type="protein sequence ID" value="RAL64606.1"/>
    <property type="molecule type" value="Genomic_DNA"/>
</dbReference>
<proteinExistence type="predicted"/>
<evidence type="ECO:0000256" key="1">
    <source>
        <dbReference type="SAM" id="Coils"/>
    </source>
</evidence>
<dbReference type="OrthoDB" id="3532430at2759"/>
<dbReference type="Proteomes" id="UP000249056">
    <property type="component" value="Unassembled WGS sequence"/>
</dbReference>
<sequence length="236" mass="26549">MFLSDRQNDEGLAERDERIGELQEELERTTSILKNTQRVVENLRQENSDLKTENENLDNVAEQLKEQVHKEKRRGKKTVEGMRRQLAGVLDIGKGYLESDGNESSETEAGESTINLQVKAAVVRKGQYLDANLARRRSSGGVAESGKKKKKRYDSGLGFLGRKRMRGMSESENMHGDGEGLDMLASFIYDGLMNCSRKISELNTIMYYTIGERWAGNVWDELALAGMGPDGKIKPR</sequence>
<gene>
    <name evidence="2" type="ORF">DID88_001639</name>
</gene>
<protein>
    <submittedName>
        <fullName evidence="2">Uncharacterized protein</fullName>
    </submittedName>
</protein>
<accession>A0A395IX92</accession>
<dbReference type="AlphaFoldDB" id="A0A395IX92"/>
<comment type="caution">
    <text evidence="2">The sequence shown here is derived from an EMBL/GenBank/DDBJ whole genome shotgun (WGS) entry which is preliminary data.</text>
</comment>
<name>A0A395IX92_9HELO</name>
<keyword evidence="3" id="KW-1185">Reference proteome</keyword>